<feature type="domain" description="Major facilitator superfamily (MFS) profile" evidence="7">
    <location>
        <begin position="4"/>
        <end position="379"/>
    </location>
</feature>
<keyword evidence="4 6" id="KW-1133">Transmembrane helix</keyword>
<evidence type="ECO:0000313" key="9">
    <source>
        <dbReference type="Proteomes" id="UP000192582"/>
    </source>
</evidence>
<dbReference type="InterPro" id="IPR011701">
    <property type="entry name" value="MFS"/>
</dbReference>
<feature type="transmembrane region" description="Helical" evidence="6">
    <location>
        <begin position="326"/>
        <end position="349"/>
    </location>
</feature>
<sequence length="403" mass="41685">MRLPVFSLAIGAFGIGMTEFVAMGLLPDIAHALQVSIPVAGYLISAYALGVVIGAPTLTILARKLNPKPILAGLMGLFALGNLLSALVPTYETLLLARILSGLPHGAFFGAGAVVAARLAPHGREAQTISLMFLGLTFANVIGVPFGTYLGQHYSWRLTFGVVAAIGVIAALGVWRWIPALDNNQHGGLRTQLQAFRSLQLWLILSVVMIGMAGMFACFSYVAPLMTRVAGFSPRTVTPILMVAGLGMVAGNLIGGRLADRAPLTSTYLLLVALAGILVVLATTAHWPAAAVTTVFLFTATAFALTGPLQLMIIRTARGAETLASAAIQSAFNIANALGAFLGGVPLAAGYGYTSPALVGAALALGGLLIALGLRRADFTTGGGVPVRPGMSEQSSVNTRPER</sequence>
<evidence type="ECO:0000256" key="3">
    <source>
        <dbReference type="ARBA" id="ARBA00022692"/>
    </source>
</evidence>
<dbReference type="PANTHER" id="PTHR43124">
    <property type="entry name" value="PURINE EFFLUX PUMP PBUE"/>
    <property type="match status" value="1"/>
</dbReference>
<feature type="transmembrane region" description="Helical" evidence="6">
    <location>
        <begin position="236"/>
        <end position="255"/>
    </location>
</feature>
<reference evidence="8 9" key="1">
    <citation type="submission" date="2017-04" db="EMBL/GenBank/DDBJ databases">
        <authorList>
            <person name="Afonso C.L."/>
            <person name="Miller P.J."/>
            <person name="Scott M.A."/>
            <person name="Spackman E."/>
            <person name="Goraichik I."/>
            <person name="Dimitrov K.M."/>
            <person name="Suarez D.L."/>
            <person name="Swayne D.E."/>
        </authorList>
    </citation>
    <scope>NUCLEOTIDE SEQUENCE [LARGE SCALE GENOMIC DNA]</scope>
    <source>
        <strain evidence="8 9">KR-140</strain>
    </source>
</reference>
<dbReference type="Gene3D" id="1.20.1250.20">
    <property type="entry name" value="MFS general substrate transporter like domains"/>
    <property type="match status" value="2"/>
</dbReference>
<dbReference type="CDD" id="cd17324">
    <property type="entry name" value="MFS_NepI_like"/>
    <property type="match status" value="1"/>
</dbReference>
<feature type="transmembrane region" description="Helical" evidence="6">
    <location>
        <begin position="355"/>
        <end position="374"/>
    </location>
</feature>
<keyword evidence="5 6" id="KW-0472">Membrane</keyword>
<dbReference type="SUPFAM" id="SSF103473">
    <property type="entry name" value="MFS general substrate transporter"/>
    <property type="match status" value="1"/>
</dbReference>
<keyword evidence="9" id="KW-1185">Reference proteome</keyword>
<dbReference type="InterPro" id="IPR050189">
    <property type="entry name" value="MFS_Efflux_Transporters"/>
</dbReference>
<feature type="transmembrane region" description="Helical" evidence="6">
    <location>
        <begin position="295"/>
        <end position="314"/>
    </location>
</feature>
<dbReference type="GO" id="GO:0005886">
    <property type="term" value="C:plasma membrane"/>
    <property type="evidence" value="ECO:0007669"/>
    <property type="project" value="UniProtKB-SubCell"/>
</dbReference>
<feature type="transmembrane region" description="Helical" evidence="6">
    <location>
        <begin position="69"/>
        <end position="89"/>
    </location>
</feature>
<dbReference type="InterPro" id="IPR036259">
    <property type="entry name" value="MFS_trans_sf"/>
</dbReference>
<dbReference type="OrthoDB" id="9788453at2"/>
<proteinExistence type="predicted"/>
<dbReference type="RefSeq" id="WP_084046242.1">
    <property type="nucleotide sequence ID" value="NZ_FWWU01000006.1"/>
</dbReference>
<evidence type="ECO:0000256" key="1">
    <source>
        <dbReference type="ARBA" id="ARBA00004651"/>
    </source>
</evidence>
<evidence type="ECO:0000313" key="8">
    <source>
        <dbReference type="EMBL" id="SMB82643.1"/>
    </source>
</evidence>
<dbReference type="EMBL" id="FWWU01000006">
    <property type="protein sequence ID" value="SMB82643.1"/>
    <property type="molecule type" value="Genomic_DNA"/>
</dbReference>
<comment type="subcellular location">
    <subcellularLocation>
        <location evidence="1">Cell membrane</location>
        <topology evidence="1">Multi-pass membrane protein</topology>
    </subcellularLocation>
</comment>
<feature type="transmembrane region" description="Helical" evidence="6">
    <location>
        <begin position="95"/>
        <end position="117"/>
    </location>
</feature>
<evidence type="ECO:0000256" key="6">
    <source>
        <dbReference type="SAM" id="Phobius"/>
    </source>
</evidence>
<organism evidence="8 9">
    <name type="scientific">Deinococcus hopiensis KR-140</name>
    <dbReference type="NCBI Taxonomy" id="695939"/>
    <lineage>
        <taxon>Bacteria</taxon>
        <taxon>Thermotogati</taxon>
        <taxon>Deinococcota</taxon>
        <taxon>Deinococci</taxon>
        <taxon>Deinococcales</taxon>
        <taxon>Deinococcaceae</taxon>
        <taxon>Deinococcus</taxon>
    </lineage>
</organism>
<keyword evidence="3 6" id="KW-0812">Transmembrane</keyword>
<evidence type="ECO:0000259" key="7">
    <source>
        <dbReference type="PROSITE" id="PS50850"/>
    </source>
</evidence>
<gene>
    <name evidence="8" type="ORF">SAMN00790413_04095</name>
</gene>
<feature type="transmembrane region" description="Helical" evidence="6">
    <location>
        <begin position="199"/>
        <end position="224"/>
    </location>
</feature>
<feature type="transmembrane region" description="Helical" evidence="6">
    <location>
        <begin position="267"/>
        <end position="289"/>
    </location>
</feature>
<dbReference type="Proteomes" id="UP000192582">
    <property type="component" value="Unassembled WGS sequence"/>
</dbReference>
<feature type="transmembrane region" description="Helical" evidence="6">
    <location>
        <begin position="42"/>
        <end position="62"/>
    </location>
</feature>
<dbReference type="PROSITE" id="PS50850">
    <property type="entry name" value="MFS"/>
    <property type="match status" value="1"/>
</dbReference>
<protein>
    <submittedName>
        <fullName evidence="8">MFS transporter, DHA1 family, arabinose polymer transporter</fullName>
    </submittedName>
</protein>
<evidence type="ECO:0000256" key="5">
    <source>
        <dbReference type="ARBA" id="ARBA00023136"/>
    </source>
</evidence>
<dbReference type="Pfam" id="PF07690">
    <property type="entry name" value="MFS_1"/>
    <property type="match status" value="1"/>
</dbReference>
<feature type="transmembrane region" description="Helical" evidence="6">
    <location>
        <begin position="129"/>
        <end position="150"/>
    </location>
</feature>
<dbReference type="AlphaFoldDB" id="A0A1W1UNP3"/>
<dbReference type="STRING" id="695939.SAMN00790413_04095"/>
<evidence type="ECO:0000256" key="2">
    <source>
        <dbReference type="ARBA" id="ARBA00022475"/>
    </source>
</evidence>
<keyword evidence="2" id="KW-1003">Cell membrane</keyword>
<dbReference type="InterPro" id="IPR020846">
    <property type="entry name" value="MFS_dom"/>
</dbReference>
<name>A0A1W1UNP3_9DEIO</name>
<accession>A0A1W1UNP3</accession>
<evidence type="ECO:0000256" key="4">
    <source>
        <dbReference type="ARBA" id="ARBA00022989"/>
    </source>
</evidence>
<dbReference type="GO" id="GO:0022857">
    <property type="term" value="F:transmembrane transporter activity"/>
    <property type="evidence" value="ECO:0007669"/>
    <property type="project" value="InterPro"/>
</dbReference>
<feature type="transmembrane region" description="Helical" evidence="6">
    <location>
        <begin position="156"/>
        <end position="178"/>
    </location>
</feature>
<dbReference type="PANTHER" id="PTHR43124:SF6">
    <property type="entry name" value="TRANSPORTER ARAJ-RELATED"/>
    <property type="match status" value="1"/>
</dbReference>